<organism evidence="2 3">
    <name type="scientific">Nocardia jiangxiensis</name>
    <dbReference type="NCBI Taxonomy" id="282685"/>
    <lineage>
        <taxon>Bacteria</taxon>
        <taxon>Bacillati</taxon>
        <taxon>Actinomycetota</taxon>
        <taxon>Actinomycetes</taxon>
        <taxon>Mycobacteriales</taxon>
        <taxon>Nocardiaceae</taxon>
        <taxon>Nocardia</taxon>
    </lineage>
</organism>
<dbReference type="Proteomes" id="UP001601992">
    <property type="component" value="Unassembled WGS sequence"/>
</dbReference>
<evidence type="ECO:0000259" key="1">
    <source>
        <dbReference type="PROSITE" id="PS51186"/>
    </source>
</evidence>
<keyword evidence="3" id="KW-1185">Reference proteome</keyword>
<dbReference type="InterPro" id="IPR016181">
    <property type="entry name" value="Acyl_CoA_acyltransferase"/>
</dbReference>
<reference evidence="2 3" key="1">
    <citation type="submission" date="2024-10" db="EMBL/GenBank/DDBJ databases">
        <title>The Natural Products Discovery Center: Release of the First 8490 Sequenced Strains for Exploring Actinobacteria Biosynthetic Diversity.</title>
        <authorList>
            <person name="Kalkreuter E."/>
            <person name="Kautsar S.A."/>
            <person name="Yang D."/>
            <person name="Bader C.D."/>
            <person name="Teijaro C.N."/>
            <person name="Fluegel L."/>
            <person name="Davis C.M."/>
            <person name="Simpson J.R."/>
            <person name="Lauterbach L."/>
            <person name="Steele A.D."/>
            <person name="Gui C."/>
            <person name="Meng S."/>
            <person name="Li G."/>
            <person name="Viehrig K."/>
            <person name="Ye F."/>
            <person name="Su P."/>
            <person name="Kiefer A.F."/>
            <person name="Nichols A."/>
            <person name="Cepeda A.J."/>
            <person name="Yan W."/>
            <person name="Fan B."/>
            <person name="Jiang Y."/>
            <person name="Adhikari A."/>
            <person name="Zheng C.-J."/>
            <person name="Schuster L."/>
            <person name="Cowan T.M."/>
            <person name="Smanski M.J."/>
            <person name="Chevrette M.G."/>
            <person name="De Carvalho L.P.S."/>
            <person name="Shen B."/>
        </authorList>
    </citation>
    <scope>NUCLEOTIDE SEQUENCE [LARGE SCALE GENOMIC DNA]</scope>
    <source>
        <strain evidence="2 3">NPDC002593</strain>
    </source>
</reference>
<proteinExistence type="predicted"/>
<dbReference type="InterPro" id="IPR000182">
    <property type="entry name" value="GNAT_dom"/>
</dbReference>
<dbReference type="SUPFAM" id="SSF55729">
    <property type="entry name" value="Acyl-CoA N-acyltransferases (Nat)"/>
    <property type="match status" value="1"/>
</dbReference>
<feature type="domain" description="N-acetyltransferase" evidence="1">
    <location>
        <begin position="1"/>
        <end position="92"/>
    </location>
</feature>
<dbReference type="Gene3D" id="3.40.630.30">
    <property type="match status" value="1"/>
</dbReference>
<dbReference type="RefSeq" id="WP_387402788.1">
    <property type="nucleotide sequence ID" value="NZ_JBIAQY010000002.1"/>
</dbReference>
<dbReference type="Pfam" id="PF13673">
    <property type="entry name" value="Acetyltransf_10"/>
    <property type="match status" value="1"/>
</dbReference>
<name>A0ABW6RTX0_9NOCA</name>
<comment type="caution">
    <text evidence="2">The sequence shown here is derived from an EMBL/GenBank/DDBJ whole genome shotgun (WGS) entry which is preliminary data.</text>
</comment>
<dbReference type="EMBL" id="JBIAQY010000002">
    <property type="protein sequence ID" value="MFF3567437.1"/>
    <property type="molecule type" value="Genomic_DNA"/>
</dbReference>
<dbReference type="PROSITE" id="PS51186">
    <property type="entry name" value="GNAT"/>
    <property type="match status" value="1"/>
</dbReference>
<sequence>MLLTLIMHGEPIGVAGYEQGHTGITLRHIATIEPHRHTGVGRRLLAEIRSRHPDSDLVAETDAESLGFYLATGFAATSLGEKYSGVERFTAHLPRLSSHYSPPRGSDG</sequence>
<gene>
    <name evidence="2" type="ORF">ACFYXQ_06605</name>
</gene>
<evidence type="ECO:0000313" key="2">
    <source>
        <dbReference type="EMBL" id="MFF3567437.1"/>
    </source>
</evidence>
<evidence type="ECO:0000313" key="3">
    <source>
        <dbReference type="Proteomes" id="UP001601992"/>
    </source>
</evidence>
<accession>A0ABW6RTX0</accession>
<protein>
    <recommendedName>
        <fullName evidence="1">N-acetyltransferase domain-containing protein</fullName>
    </recommendedName>
</protein>